<dbReference type="GO" id="GO:0008234">
    <property type="term" value="F:cysteine-type peptidase activity"/>
    <property type="evidence" value="ECO:0007669"/>
    <property type="project" value="UniProtKB-KW"/>
</dbReference>
<dbReference type="OrthoDB" id="2251794at2759"/>
<feature type="domain" description="NlpC/P60" evidence="7">
    <location>
        <begin position="130"/>
        <end position="251"/>
    </location>
</feature>
<dbReference type="PROSITE" id="PS51935">
    <property type="entry name" value="NLPC_P60"/>
    <property type="match status" value="1"/>
</dbReference>
<dbReference type="SUPFAM" id="SSF54001">
    <property type="entry name" value="Cysteine proteinases"/>
    <property type="match status" value="1"/>
</dbReference>
<dbReference type="EMBL" id="VFQX01000022">
    <property type="protein sequence ID" value="KAF0979738.1"/>
    <property type="molecule type" value="Genomic_DNA"/>
</dbReference>
<accession>A0A6A5C1H3</accession>
<proteinExistence type="inferred from homology"/>
<evidence type="ECO:0000313" key="9">
    <source>
        <dbReference type="Proteomes" id="UP000444721"/>
    </source>
</evidence>
<dbReference type="VEuPathDB" id="AmoebaDB:FDP41_000891"/>
<keyword evidence="3" id="KW-0378">Hydrolase</keyword>
<evidence type="ECO:0000256" key="2">
    <source>
        <dbReference type="ARBA" id="ARBA00022670"/>
    </source>
</evidence>
<comment type="similarity">
    <text evidence="1">Belongs to the peptidase C40 family.</text>
</comment>
<evidence type="ECO:0000256" key="1">
    <source>
        <dbReference type="ARBA" id="ARBA00007074"/>
    </source>
</evidence>
<dbReference type="Pfam" id="PF00877">
    <property type="entry name" value="NLPC_P60"/>
    <property type="match status" value="1"/>
</dbReference>
<dbReference type="Gene3D" id="3.90.1720.10">
    <property type="entry name" value="endopeptidase domain like (from Nostoc punctiforme)"/>
    <property type="match status" value="1"/>
</dbReference>
<evidence type="ECO:0000256" key="5">
    <source>
        <dbReference type="SAM" id="SignalP"/>
    </source>
</evidence>
<evidence type="ECO:0000256" key="3">
    <source>
        <dbReference type="ARBA" id="ARBA00022801"/>
    </source>
</evidence>
<gene>
    <name evidence="8" type="ORF">FDP41_000891</name>
</gene>
<keyword evidence="4" id="KW-0788">Thiol protease</keyword>
<sequence length="251" mass="27045">MSRRFIVAVLLFALVAVALVAQPNVASRVLDRVFSDMEIDALVNDAVNELSDAEALLSSGAQLASTTSLNVRSGPCTDKSIVTTLSEGQVVSFTGTSTTACGHTWYGVRGSFGSGYASSKYLREVNSGGNSGIEAIRSRAADWAASKVGSCYSQAHRYGNPCYDCSSLVYLAYKQAGKDGLPLTTRNYPNPTVREISFSQIAKGDILWREGHVGMYIGNGQIVNAENEKNGVRIRDYQASKGRFTKVYRVV</sequence>
<evidence type="ECO:0000259" key="6">
    <source>
        <dbReference type="PROSITE" id="PS51781"/>
    </source>
</evidence>
<dbReference type="Pfam" id="PF08239">
    <property type="entry name" value="SH3_3"/>
    <property type="match status" value="1"/>
</dbReference>
<keyword evidence="2" id="KW-0645">Protease</keyword>
<keyword evidence="9" id="KW-1185">Reference proteome</keyword>
<evidence type="ECO:0000259" key="7">
    <source>
        <dbReference type="PROSITE" id="PS51935"/>
    </source>
</evidence>
<feature type="signal peptide" evidence="5">
    <location>
        <begin position="1"/>
        <end position="21"/>
    </location>
</feature>
<dbReference type="Proteomes" id="UP000444721">
    <property type="component" value="Unassembled WGS sequence"/>
</dbReference>
<comment type="caution">
    <text evidence="8">The sequence shown here is derived from an EMBL/GenBank/DDBJ whole genome shotgun (WGS) entry which is preliminary data.</text>
</comment>
<dbReference type="PANTHER" id="PTHR47359:SF3">
    <property type="entry name" value="NLP_P60 DOMAIN-CONTAINING PROTEIN-RELATED"/>
    <property type="match status" value="1"/>
</dbReference>
<feature type="chain" id="PRO_5025392260" evidence="5">
    <location>
        <begin position="22"/>
        <end position="251"/>
    </location>
</feature>
<dbReference type="InterPro" id="IPR000064">
    <property type="entry name" value="NLP_P60_dom"/>
</dbReference>
<feature type="domain" description="SH3b" evidence="6">
    <location>
        <begin position="59"/>
        <end position="126"/>
    </location>
</feature>
<dbReference type="AlphaFoldDB" id="A0A6A5C1H3"/>
<dbReference type="GO" id="GO:0006508">
    <property type="term" value="P:proteolysis"/>
    <property type="evidence" value="ECO:0007669"/>
    <property type="project" value="UniProtKB-KW"/>
</dbReference>
<dbReference type="PROSITE" id="PS51781">
    <property type="entry name" value="SH3B"/>
    <property type="match status" value="1"/>
</dbReference>
<evidence type="ECO:0000256" key="4">
    <source>
        <dbReference type="ARBA" id="ARBA00022807"/>
    </source>
</evidence>
<dbReference type="OMA" id="GDILWRE"/>
<dbReference type="VEuPathDB" id="AmoebaDB:NfTy_050830"/>
<dbReference type="Gene3D" id="2.30.30.40">
    <property type="entry name" value="SH3 Domains"/>
    <property type="match status" value="1"/>
</dbReference>
<keyword evidence="5" id="KW-0732">Signal</keyword>
<protein>
    <submittedName>
        <fullName evidence="8">Uncharacterized protein</fullName>
    </submittedName>
</protein>
<dbReference type="RefSeq" id="XP_044564451.1">
    <property type="nucleotide sequence ID" value="XM_044712812.1"/>
</dbReference>
<dbReference type="GeneID" id="68108109"/>
<dbReference type="InterPro" id="IPR003646">
    <property type="entry name" value="SH3-like_bac-type"/>
</dbReference>
<dbReference type="InterPro" id="IPR051794">
    <property type="entry name" value="PG_Endopeptidase_C40"/>
</dbReference>
<reference evidence="8 9" key="1">
    <citation type="journal article" date="2019" name="Sci. Rep.">
        <title>Nanopore sequencing improves the draft genome of the human pathogenic amoeba Naegleria fowleri.</title>
        <authorList>
            <person name="Liechti N."/>
            <person name="Schurch N."/>
            <person name="Bruggmann R."/>
            <person name="Wittwer M."/>
        </authorList>
    </citation>
    <scope>NUCLEOTIDE SEQUENCE [LARGE SCALE GENOMIC DNA]</scope>
    <source>
        <strain evidence="8 9">ATCC 30894</strain>
    </source>
</reference>
<name>A0A6A5C1H3_NAEFO</name>
<organism evidence="8 9">
    <name type="scientific">Naegleria fowleri</name>
    <name type="common">Brain eating amoeba</name>
    <dbReference type="NCBI Taxonomy" id="5763"/>
    <lineage>
        <taxon>Eukaryota</taxon>
        <taxon>Discoba</taxon>
        <taxon>Heterolobosea</taxon>
        <taxon>Tetramitia</taxon>
        <taxon>Eutetramitia</taxon>
        <taxon>Vahlkampfiidae</taxon>
        <taxon>Naegleria</taxon>
    </lineage>
</organism>
<evidence type="ECO:0000313" key="8">
    <source>
        <dbReference type="EMBL" id="KAF0979738.1"/>
    </source>
</evidence>
<dbReference type="PANTHER" id="PTHR47359">
    <property type="entry name" value="PEPTIDOGLYCAN DL-ENDOPEPTIDASE CWLO"/>
    <property type="match status" value="1"/>
</dbReference>
<dbReference type="InterPro" id="IPR038765">
    <property type="entry name" value="Papain-like_cys_pep_sf"/>
</dbReference>
<dbReference type="VEuPathDB" id="AmoebaDB:NF0110580"/>